<evidence type="ECO:0000313" key="3">
    <source>
        <dbReference type="Proteomes" id="UP000465601"/>
    </source>
</evidence>
<dbReference type="OrthoDB" id="7210524at2"/>
<accession>A0A833HNH7</accession>
<dbReference type="RefSeq" id="WP_151866120.1">
    <property type="nucleotide sequence ID" value="NZ_WBZB01000033.1"/>
</dbReference>
<gene>
    <name evidence="2" type="ORF">F8153_09515</name>
</gene>
<evidence type="ECO:0000313" key="2">
    <source>
        <dbReference type="EMBL" id="KAB3529329.1"/>
    </source>
</evidence>
<keyword evidence="1" id="KW-1133">Transmembrane helix</keyword>
<dbReference type="EMBL" id="WBZB01000033">
    <property type="protein sequence ID" value="KAB3529329.1"/>
    <property type="molecule type" value="Genomic_DNA"/>
</dbReference>
<sequence length="154" mass="17004">MKDILGKIFPKAASNDYKGMKIPCWIFVLLSLISFIRSCIHLFASDGGAGSIASLDLSSGMENIIFAFGLWGLSQVLYAIIQLLVAFRYKNLIPLMYILLLLETLGRMYIGSVKTPIYSHTPPGAIANYVILPLAIVMLIMSLNHSKNNEADHI</sequence>
<feature type="transmembrane region" description="Helical" evidence="1">
    <location>
        <begin position="125"/>
        <end position="143"/>
    </location>
</feature>
<keyword evidence="1" id="KW-0472">Membrane</keyword>
<feature type="transmembrane region" description="Helical" evidence="1">
    <location>
        <begin position="64"/>
        <end position="85"/>
    </location>
</feature>
<evidence type="ECO:0000256" key="1">
    <source>
        <dbReference type="SAM" id="Phobius"/>
    </source>
</evidence>
<feature type="transmembrane region" description="Helical" evidence="1">
    <location>
        <begin position="92"/>
        <end position="110"/>
    </location>
</feature>
<dbReference type="Proteomes" id="UP000465601">
    <property type="component" value="Unassembled WGS sequence"/>
</dbReference>
<keyword evidence="1" id="KW-0812">Transmembrane</keyword>
<organism evidence="2 3">
    <name type="scientific">Alkaliphilus serpentinus</name>
    <dbReference type="NCBI Taxonomy" id="1482731"/>
    <lineage>
        <taxon>Bacteria</taxon>
        <taxon>Bacillati</taxon>
        <taxon>Bacillota</taxon>
        <taxon>Clostridia</taxon>
        <taxon>Peptostreptococcales</taxon>
        <taxon>Natronincolaceae</taxon>
        <taxon>Alkaliphilus</taxon>
    </lineage>
</organism>
<reference evidence="2 3" key="1">
    <citation type="submission" date="2019-10" db="EMBL/GenBank/DDBJ databases">
        <title>Alkaliphilus serpentinus sp. nov. and Alkaliphilus pronyensis sp. nov., two novel anaerobic alkaliphilic species isolated from the serpentinized-hosted hydrothermal field of the Prony Bay (New Caledonia).</title>
        <authorList>
            <person name="Postec A."/>
        </authorList>
    </citation>
    <scope>NUCLEOTIDE SEQUENCE [LARGE SCALE GENOMIC DNA]</scope>
    <source>
        <strain evidence="2 3">LacT</strain>
    </source>
</reference>
<dbReference type="AlphaFoldDB" id="A0A833HNH7"/>
<protein>
    <submittedName>
        <fullName evidence="2">Uncharacterized protein</fullName>
    </submittedName>
</protein>
<feature type="transmembrane region" description="Helical" evidence="1">
    <location>
        <begin position="24"/>
        <end position="44"/>
    </location>
</feature>
<proteinExistence type="predicted"/>
<name>A0A833HNH7_9FIRM</name>
<keyword evidence="3" id="KW-1185">Reference proteome</keyword>
<comment type="caution">
    <text evidence="2">The sequence shown here is derived from an EMBL/GenBank/DDBJ whole genome shotgun (WGS) entry which is preliminary data.</text>
</comment>